<evidence type="ECO:0000313" key="2">
    <source>
        <dbReference type="EMBL" id="ERJ19333.1"/>
    </source>
</evidence>
<evidence type="ECO:0000313" key="3">
    <source>
        <dbReference type="Proteomes" id="UP000006242"/>
    </source>
</evidence>
<dbReference type="NCBIfam" id="TIGR03562">
    <property type="entry name" value="osmo_induc_OsmC"/>
    <property type="match status" value="1"/>
</dbReference>
<dbReference type="PANTHER" id="PTHR42830:SF1">
    <property type="entry name" value="OSMOTICALLY INDUCIBLE FAMILY PROTEIN"/>
    <property type="match status" value="1"/>
</dbReference>
<dbReference type="STRING" id="1033802.SSPSH_001707"/>
<organism evidence="2 3">
    <name type="scientific">Salinisphaera shabanensis E1L3A</name>
    <dbReference type="NCBI Taxonomy" id="1033802"/>
    <lineage>
        <taxon>Bacteria</taxon>
        <taxon>Pseudomonadati</taxon>
        <taxon>Pseudomonadota</taxon>
        <taxon>Gammaproteobacteria</taxon>
        <taxon>Salinisphaerales</taxon>
        <taxon>Salinisphaeraceae</taxon>
        <taxon>Salinisphaera</taxon>
    </lineage>
</organism>
<dbReference type="GO" id="GO:0004601">
    <property type="term" value="F:peroxidase activity"/>
    <property type="evidence" value="ECO:0007669"/>
    <property type="project" value="InterPro"/>
</dbReference>
<sequence>MPVRKANAQWQGDLKSGKGDMSLESGAYEGQFSFKTRFEDGTGTNPEELIGAAHAGCFSMQFSAMLAEAGHTPDSVKTEAKVHFSVDDTPTIERIELITRGKVPGMDDAEFKDVAAKAKDACPVSRLYKGAEISLDAELQG</sequence>
<evidence type="ECO:0000256" key="1">
    <source>
        <dbReference type="SAM" id="MobiDB-lite"/>
    </source>
</evidence>
<dbReference type="Pfam" id="PF02566">
    <property type="entry name" value="OsmC"/>
    <property type="match status" value="1"/>
</dbReference>
<dbReference type="RefSeq" id="WP_006913970.1">
    <property type="nucleotide sequence ID" value="NZ_AFNV02000010.1"/>
</dbReference>
<name>U2FYX0_9GAMM</name>
<dbReference type="GO" id="GO:0006979">
    <property type="term" value="P:response to oxidative stress"/>
    <property type="evidence" value="ECO:0007669"/>
    <property type="project" value="InterPro"/>
</dbReference>
<accession>U2FYX0</accession>
<dbReference type="InterPro" id="IPR015946">
    <property type="entry name" value="KH_dom-like_a/b"/>
</dbReference>
<dbReference type="AlphaFoldDB" id="U2FYX0"/>
<dbReference type="Proteomes" id="UP000006242">
    <property type="component" value="Unassembled WGS sequence"/>
</dbReference>
<protein>
    <submittedName>
        <fullName evidence="2">Osmotically inducible protein C</fullName>
    </submittedName>
</protein>
<dbReference type="PANTHER" id="PTHR42830">
    <property type="entry name" value="OSMOTICALLY INDUCIBLE FAMILY PROTEIN"/>
    <property type="match status" value="1"/>
</dbReference>
<dbReference type="InterPro" id="IPR036102">
    <property type="entry name" value="OsmC/Ohrsf"/>
</dbReference>
<dbReference type="InterPro" id="IPR003718">
    <property type="entry name" value="OsmC/Ohr_fam"/>
</dbReference>
<dbReference type="Gene3D" id="3.30.300.20">
    <property type="match status" value="1"/>
</dbReference>
<dbReference type="InterPro" id="IPR052707">
    <property type="entry name" value="OsmC_Ohr_Peroxiredoxin"/>
</dbReference>
<reference evidence="2 3" key="2">
    <citation type="journal article" date="2013" name="PLoS ONE">
        <title>INDIGO - INtegrated Data Warehouse of MIcrobial GenOmes with Examples from the Red Sea Extremophiles.</title>
        <authorList>
            <person name="Alam I."/>
            <person name="Antunes A."/>
            <person name="Kamau A.A."/>
            <person name="Ba Alawi W."/>
            <person name="Kalkatawi M."/>
            <person name="Stingl U."/>
            <person name="Bajic V.B."/>
        </authorList>
    </citation>
    <scope>NUCLEOTIDE SEQUENCE [LARGE SCALE GENOMIC DNA]</scope>
    <source>
        <strain evidence="2 3">E1L3A</strain>
    </source>
</reference>
<dbReference type="EMBL" id="AFNV02000010">
    <property type="protein sequence ID" value="ERJ19333.1"/>
    <property type="molecule type" value="Genomic_DNA"/>
</dbReference>
<gene>
    <name evidence="2" type="primary">osmC</name>
    <name evidence="2" type="ORF">SSPSH_001707</name>
</gene>
<comment type="caution">
    <text evidence="2">The sequence shown here is derived from an EMBL/GenBank/DDBJ whole genome shotgun (WGS) entry which is preliminary data.</text>
</comment>
<dbReference type="eggNOG" id="COG1764">
    <property type="taxonomic scope" value="Bacteria"/>
</dbReference>
<keyword evidence="3" id="KW-1185">Reference proteome</keyword>
<proteinExistence type="predicted"/>
<dbReference type="OrthoDB" id="9807532at2"/>
<reference evidence="2 3" key="1">
    <citation type="journal article" date="2011" name="J. Bacteriol.">
        <title>Genome sequence of Salinisphaera shabanensis, a gammaproteobacterium from the harsh, variable environment of the brine-seawater interface of the Shaban Deep in the Red Sea.</title>
        <authorList>
            <person name="Antunes A."/>
            <person name="Alam I."/>
            <person name="Bajic V.B."/>
            <person name="Stingl U."/>
        </authorList>
    </citation>
    <scope>NUCLEOTIDE SEQUENCE [LARGE SCALE GENOMIC DNA]</scope>
    <source>
        <strain evidence="2 3">E1L3A</strain>
    </source>
</reference>
<dbReference type="InterPro" id="IPR019904">
    <property type="entry name" value="Peroxiredoxin_OsmC"/>
</dbReference>
<dbReference type="SUPFAM" id="SSF82784">
    <property type="entry name" value="OsmC-like"/>
    <property type="match status" value="1"/>
</dbReference>
<feature type="region of interest" description="Disordered" evidence="1">
    <location>
        <begin position="1"/>
        <end position="22"/>
    </location>
</feature>